<dbReference type="OrthoDB" id="2197808at2"/>
<gene>
    <name evidence="1" type="ORF">UAU_01845</name>
</gene>
<name>R2QIB9_9ENTE</name>
<dbReference type="HOGENOM" id="CLU_955594_0_0_9"/>
<dbReference type="STRING" id="160454.RV10_GL004093"/>
<accession>R2QIB9</accession>
<dbReference type="AlphaFoldDB" id="R2QIB9"/>
<dbReference type="RefSeq" id="WP_010756841.1">
    <property type="nucleotide sequence ID" value="NZ_ASWD01000006.1"/>
</dbReference>
<dbReference type="Proteomes" id="UP000013782">
    <property type="component" value="Unassembled WGS sequence"/>
</dbReference>
<sequence>MSKEKETTTQRKSNKSVKTAVLLFGAVLLTTSLLGGTLAKYTGTIGEASDSARVARWGLTEETQELDMFDTAYLNDEQQTTVKNVTDPSDGQNVIAPGTKGEVLVLPSISEAKLKNVEAAFEVSYAYGEYAGDNVFGKYLGNWNDAEDGTSGDNWLPLRFSVYKYNAAEAGADKYTTKIYDGVVEKGSSASTESAVDNGIAQLNGLNDAIKNAASSETIYPGDSLTTKQDKLARMGLKIVWEWPFERANVTLIPVDKNDTVVGNRAASIATDHVDMPRFKMSMKYTVVQVD</sequence>
<dbReference type="PATRIC" id="fig|1158607.3.peg.1810"/>
<dbReference type="EMBL" id="AJAQ01000014">
    <property type="protein sequence ID" value="EOH94923.1"/>
    <property type="molecule type" value="Genomic_DNA"/>
</dbReference>
<organism evidence="1 2">
    <name type="scientific">Enterococcus pallens ATCC BAA-351</name>
    <dbReference type="NCBI Taxonomy" id="1158607"/>
    <lineage>
        <taxon>Bacteria</taxon>
        <taxon>Bacillati</taxon>
        <taxon>Bacillota</taxon>
        <taxon>Bacilli</taxon>
        <taxon>Lactobacillales</taxon>
        <taxon>Enterococcaceae</taxon>
        <taxon>Enterococcus</taxon>
    </lineage>
</organism>
<comment type="caution">
    <text evidence="1">The sequence shown here is derived from an EMBL/GenBank/DDBJ whole genome shotgun (WGS) entry which is preliminary data.</text>
</comment>
<evidence type="ECO:0000313" key="1">
    <source>
        <dbReference type="EMBL" id="EOH94923.1"/>
    </source>
</evidence>
<proteinExistence type="predicted"/>
<reference evidence="1 2" key="1">
    <citation type="submission" date="2013-02" db="EMBL/GenBank/DDBJ databases">
        <title>The Genome Sequence of Enterococcus pallens BAA-351.</title>
        <authorList>
            <consortium name="The Broad Institute Genome Sequencing Platform"/>
            <consortium name="The Broad Institute Genome Sequencing Center for Infectious Disease"/>
            <person name="Earl A.M."/>
            <person name="Gilmore M.S."/>
            <person name="Lebreton F."/>
            <person name="Walker B."/>
            <person name="Young S.K."/>
            <person name="Zeng Q."/>
            <person name="Gargeya S."/>
            <person name="Fitzgerald M."/>
            <person name="Haas B."/>
            <person name="Abouelleil A."/>
            <person name="Alvarado L."/>
            <person name="Arachchi H.M."/>
            <person name="Berlin A.M."/>
            <person name="Chapman S.B."/>
            <person name="Dewar J."/>
            <person name="Goldberg J."/>
            <person name="Griggs A."/>
            <person name="Gujja S."/>
            <person name="Hansen M."/>
            <person name="Howarth C."/>
            <person name="Imamovic A."/>
            <person name="Larimer J."/>
            <person name="McCowan C."/>
            <person name="Murphy C."/>
            <person name="Neiman D."/>
            <person name="Pearson M."/>
            <person name="Priest M."/>
            <person name="Roberts A."/>
            <person name="Saif S."/>
            <person name="Shea T."/>
            <person name="Sisk P."/>
            <person name="Sykes S."/>
            <person name="Wortman J."/>
            <person name="Nusbaum C."/>
            <person name="Birren B."/>
        </authorList>
    </citation>
    <scope>NUCLEOTIDE SEQUENCE [LARGE SCALE GENOMIC DNA]</scope>
    <source>
        <strain evidence="1 2">ATCC BAA-351</strain>
    </source>
</reference>
<protein>
    <submittedName>
        <fullName evidence="1">Uncharacterized protein</fullName>
    </submittedName>
</protein>
<keyword evidence="2" id="KW-1185">Reference proteome</keyword>
<evidence type="ECO:0000313" key="2">
    <source>
        <dbReference type="Proteomes" id="UP000013782"/>
    </source>
</evidence>